<sequence>MLLLTRWRCTGAWRGVEGCREQIIFWGGNSSHLGYTPTIRFRATVAEGMDLDGLAGSTAQRTPEELFGELQKVLISKGDSPQQLSNEWFALADKDRSKTIGERPSATRPVLWVSPPGTPSCGACKAVKRLQGLLRSGHLRPDQERRVAEVIRGAAGELSDLVEDNLVQDKGQTSTPPKEETRGLTSGPVIAPDAKRESEAASEETLESSEEEEVEEIEEEEEDKTKQDSDKKDWPVEPREPAGRAPAEPDGGPRESEGSGRHLELYPAPKRSTQAVRERPSLVRYGPQKRRPSEGDRSEPDPAALSSGGIRRGNDDEDSQGREPIQRRRQEKPKPRARGTKGAKKKQRAQAFRRKKIEERRQSKLDKWHQKQNQKPGQKRARPAAAGVGRGRAAPYPPRRRPAAHEEGVTPWSRGAEVDLHQVPLDQFRPGSSLVITEANYFGAKVKAAGTVQRVEMVKDGSYLYLTLTGTDSEELLRAHGGRREQVFQAHLCPAGCGQQESGDHFLHALKGRQGQAQEEGWVTCLETGAGDQGEDELELLRKRDRELGRQRREEEGAAKEPKRKRSRSPSVISEGKDKKKKKKKERRKKEDYADGRHAAKAVQKELGHLFGGTALDPKERVRRRVMRRAQHFAARKRGKRSTSSSSKGSSSSSTSSRDEVVGSDGVFSEETKARALAEKFPGALAMETLLSMRRQLLTTSGEDGEEHTTRPVALLYYRSVLSRRVSGPQARELLNLATAIDALLKGRPALTLDIMCQRLKAQEAVANGTAWAVAQKVELASSEAAALIARGELQTAQRESYLDARGVTDAQSNMEAPELDSGAISPTLREGMRTSCAADEAFGRLQGPASTVKTFPYEMPSGDPASFKGQGLPLSTQSQGAMETSGSGVPGGKKDWGDLVGDKPLLNGLFGVTKDEWEGDHEVYRLIMNLTPFNGIAEPMKGDVETLPMWSLMSPYQIQPDESLLVSSEDVRCFFYTMSVPAAWYKFLAFNRRVPEKCLPPDMKGEEVYLASRVLPMGFANSVSLAQHVHRNLAIWSGSQGDEDECRIAAPEAEIRKDRPVTVANPAWRIYLDNYDLLEKVKSVDVSTLVGSRAPAVLALRHEYETWEVPRNLKKAVERNEMAEVQGAQVDGRLGVAYPRETKLLKYLAAALSLMESEKVTQRQVQVVCGGLVYVSMFRRQLLGCLNAVWRFIELFEQRRVYRMALPDSCRVEILRFIALVPLARLDFRLQYTGQVTCSDASTTGGGVCASTALSRAGSLAAQGCLRGQLPELRQEHRVVTIGLFDGIGALRVACDLLGLQVMGHISVEKDSAAQRVVTSHFPEAQHYADVAAITQDEVHSWACAFSQASLIIIGAGPPCQGVSGLNAQRKGALRDERSSLFHHVKRIWSLVRVQFPLCQVHCLMESVASMDAEDRATMSADFGGEPWACDAGQLTWCSRPRLYWISWDIAEQPGAYLQSGKPGAPAEVVLTACQDLEQVCEEGWIKVDPSRPFPTFTTSRPRARRSWTFLTLLTKLSCNLACGDRRSDLCGAQGQPIKPSWFSSDEFRFLMDTVGLSLKEGESDILFEMFDRKKKGEVSYSDFTQTLRGEMPSFAASLAFMDQYRGHYPSNMASLRKVLPRFDPEETEEWLESLEAVLSTHGPTRARFLLHELGDEAQGCLSSGPFTYGLVVTHKRAMAAGALLRLLAVLLPRSLPAAWVSLSDLQGDLSPDEHHTPPEILEAAEFLQQHAQELENSKVNLSTLLLLDRADPNDPNVPVGPSQDELDQVEKSSGGRGRKILEKAFAMAKRLRSHEGNVVASAVEIFSPGNCLTKILYLLYRFSDEDDFPYLPRKLGPCNVFRFDVGELSSGGLFD</sequence>
<dbReference type="InterPro" id="IPR029063">
    <property type="entry name" value="SAM-dependent_MTases_sf"/>
</dbReference>
<dbReference type="GO" id="GO:0008168">
    <property type="term" value="F:methyltransferase activity"/>
    <property type="evidence" value="ECO:0007669"/>
    <property type="project" value="UniProtKB-KW"/>
</dbReference>
<evidence type="ECO:0000313" key="5">
    <source>
        <dbReference type="EMBL" id="CAI3992277.1"/>
    </source>
</evidence>
<feature type="compositionally biased region" description="Basic and acidic residues" evidence="3">
    <location>
        <begin position="223"/>
        <end position="242"/>
    </location>
</feature>
<dbReference type="SUPFAM" id="SSF47473">
    <property type="entry name" value="EF-hand"/>
    <property type="match status" value="1"/>
</dbReference>
<dbReference type="OrthoDB" id="641149at2759"/>
<reference evidence="6" key="2">
    <citation type="submission" date="2024-04" db="EMBL/GenBank/DDBJ databases">
        <authorList>
            <person name="Chen Y."/>
            <person name="Shah S."/>
            <person name="Dougan E. K."/>
            <person name="Thang M."/>
            <person name="Chan C."/>
        </authorList>
    </citation>
    <scope>NUCLEOTIDE SEQUENCE [LARGE SCALE GENOMIC DNA]</scope>
</reference>
<feature type="compositionally biased region" description="Basic residues" evidence="3">
    <location>
        <begin position="335"/>
        <end position="355"/>
    </location>
</feature>
<dbReference type="Gene3D" id="3.40.50.150">
    <property type="entry name" value="Vaccinia Virus protein VP39"/>
    <property type="match status" value="1"/>
</dbReference>
<dbReference type="GO" id="GO:0032259">
    <property type="term" value="P:methylation"/>
    <property type="evidence" value="ECO:0007669"/>
    <property type="project" value="UniProtKB-KW"/>
</dbReference>
<dbReference type="Pfam" id="PF00145">
    <property type="entry name" value="DNA_methylase"/>
    <property type="match status" value="1"/>
</dbReference>
<feature type="domain" description="EF-hand" evidence="4">
    <location>
        <begin position="1560"/>
        <end position="1595"/>
    </location>
</feature>
<evidence type="ECO:0000259" key="4">
    <source>
        <dbReference type="PROSITE" id="PS50222"/>
    </source>
</evidence>
<feature type="region of interest" description="Disordered" evidence="3">
    <location>
        <begin position="630"/>
        <end position="666"/>
    </location>
</feature>
<feature type="region of interest" description="Disordered" evidence="3">
    <location>
        <begin position="873"/>
        <end position="895"/>
    </location>
</feature>
<evidence type="ECO:0000313" key="8">
    <source>
        <dbReference type="Proteomes" id="UP001152797"/>
    </source>
</evidence>
<feature type="compositionally biased region" description="Basic and acidic residues" evidence="3">
    <location>
        <begin position="291"/>
        <end position="300"/>
    </location>
</feature>
<feature type="compositionally biased region" description="Basic residues" evidence="3">
    <location>
        <begin position="630"/>
        <end position="641"/>
    </location>
</feature>
<name>A0A9P1CJL6_9DINO</name>
<evidence type="ECO:0000313" key="6">
    <source>
        <dbReference type="EMBL" id="CAL1145652.1"/>
    </source>
</evidence>
<proteinExistence type="predicted"/>
<evidence type="ECO:0000256" key="3">
    <source>
        <dbReference type="SAM" id="MobiDB-lite"/>
    </source>
</evidence>
<feature type="region of interest" description="Disordered" evidence="3">
    <location>
        <begin position="162"/>
        <end position="406"/>
    </location>
</feature>
<dbReference type="PROSITE" id="PS50222">
    <property type="entry name" value="EF_HAND_2"/>
    <property type="match status" value="1"/>
</dbReference>
<dbReference type="EMBL" id="CAMXCT030001691">
    <property type="protein sequence ID" value="CAL4779589.1"/>
    <property type="molecule type" value="Genomic_DNA"/>
</dbReference>
<feature type="compositionally biased region" description="Low complexity" evidence="3">
    <location>
        <begin position="642"/>
        <end position="656"/>
    </location>
</feature>
<feature type="compositionally biased region" description="Polar residues" evidence="3">
    <location>
        <begin position="874"/>
        <end position="888"/>
    </location>
</feature>
<dbReference type="EMBL" id="CAMXCT010001691">
    <property type="protein sequence ID" value="CAI3992277.1"/>
    <property type="molecule type" value="Genomic_DNA"/>
</dbReference>
<evidence type="ECO:0000313" key="7">
    <source>
        <dbReference type="EMBL" id="CAL4779589.1"/>
    </source>
</evidence>
<reference evidence="5" key="1">
    <citation type="submission" date="2022-10" db="EMBL/GenBank/DDBJ databases">
        <authorList>
            <person name="Chen Y."/>
            <person name="Dougan E. K."/>
            <person name="Chan C."/>
            <person name="Rhodes N."/>
            <person name="Thang M."/>
        </authorList>
    </citation>
    <scope>NUCLEOTIDE SEQUENCE</scope>
</reference>
<feature type="compositionally biased region" description="Basic and acidic residues" evidence="3">
    <location>
        <begin position="319"/>
        <end position="334"/>
    </location>
</feature>
<keyword evidence="1" id="KW-0489">Methyltransferase</keyword>
<feature type="compositionally biased region" description="Acidic residues" evidence="3">
    <location>
        <begin position="200"/>
        <end position="222"/>
    </location>
</feature>
<feature type="compositionally biased region" description="Basic residues" evidence="3">
    <location>
        <begin position="579"/>
        <end position="588"/>
    </location>
</feature>
<dbReference type="InterPro" id="IPR002048">
    <property type="entry name" value="EF_hand_dom"/>
</dbReference>
<protein>
    <submittedName>
        <fullName evidence="7">Tyr recombinase domain-containing protein</fullName>
    </submittedName>
</protein>
<dbReference type="InterPro" id="IPR011992">
    <property type="entry name" value="EF-hand-dom_pair"/>
</dbReference>
<keyword evidence="8" id="KW-1185">Reference proteome</keyword>
<feature type="compositionally biased region" description="Low complexity" evidence="3">
    <location>
        <begin position="383"/>
        <end position="394"/>
    </location>
</feature>
<evidence type="ECO:0000256" key="1">
    <source>
        <dbReference type="ARBA" id="ARBA00022603"/>
    </source>
</evidence>
<dbReference type="GO" id="GO:0005509">
    <property type="term" value="F:calcium ion binding"/>
    <property type="evidence" value="ECO:0007669"/>
    <property type="project" value="InterPro"/>
</dbReference>
<feature type="compositionally biased region" description="Basic and acidic residues" evidence="3">
    <location>
        <begin position="589"/>
        <end position="598"/>
    </location>
</feature>
<accession>A0A9P1CJL6</accession>
<gene>
    <name evidence="5" type="ORF">C1SCF055_LOCUS19117</name>
</gene>
<feature type="compositionally biased region" description="Basic and acidic residues" evidence="3">
    <location>
        <begin position="545"/>
        <end position="561"/>
    </location>
</feature>
<keyword evidence="2" id="KW-0808">Transferase</keyword>
<evidence type="ECO:0000256" key="2">
    <source>
        <dbReference type="ARBA" id="ARBA00022679"/>
    </source>
</evidence>
<dbReference type="SUPFAM" id="SSF53335">
    <property type="entry name" value="S-adenosyl-L-methionine-dependent methyltransferases"/>
    <property type="match status" value="1"/>
</dbReference>
<feature type="region of interest" description="Disordered" evidence="3">
    <location>
        <begin position="1754"/>
        <end position="1775"/>
    </location>
</feature>
<organism evidence="5">
    <name type="scientific">Cladocopium goreaui</name>
    <dbReference type="NCBI Taxonomy" id="2562237"/>
    <lineage>
        <taxon>Eukaryota</taxon>
        <taxon>Sar</taxon>
        <taxon>Alveolata</taxon>
        <taxon>Dinophyceae</taxon>
        <taxon>Suessiales</taxon>
        <taxon>Symbiodiniaceae</taxon>
        <taxon>Cladocopium</taxon>
    </lineage>
</organism>
<feature type="compositionally biased region" description="Basic and acidic residues" evidence="3">
    <location>
        <begin position="251"/>
        <end position="264"/>
    </location>
</feature>
<feature type="region of interest" description="Disordered" evidence="3">
    <location>
        <begin position="545"/>
        <end position="598"/>
    </location>
</feature>
<dbReference type="Proteomes" id="UP001152797">
    <property type="component" value="Unassembled WGS sequence"/>
</dbReference>
<dbReference type="InterPro" id="IPR001525">
    <property type="entry name" value="C5_MeTfrase"/>
</dbReference>
<feature type="compositionally biased region" description="Basic and acidic residues" evidence="3">
    <location>
        <begin position="356"/>
        <end position="369"/>
    </location>
</feature>
<comment type="caution">
    <text evidence="5">The sequence shown here is derived from an EMBL/GenBank/DDBJ whole genome shotgun (WGS) entry which is preliminary data.</text>
</comment>
<dbReference type="EMBL" id="CAMXCT020001691">
    <property type="protein sequence ID" value="CAL1145652.1"/>
    <property type="molecule type" value="Genomic_DNA"/>
</dbReference>